<name>A0A5B8C7U0_9MICO</name>
<proteinExistence type="predicted"/>
<reference evidence="3 4" key="1">
    <citation type="submission" date="2019-05" db="EMBL/GenBank/DDBJ databases">
        <title>Georgenia *** sp. nov., and Georgenia *** sp. nov., isolated from the intestinal contents of plateau pika (Ochotona curzoniae) in the Qinghai-Tibet plateau of China.</title>
        <authorList>
            <person name="Tian Z."/>
        </authorList>
    </citation>
    <scope>NUCLEOTIDE SEQUENCE [LARGE SCALE GENOMIC DNA]</scope>
    <source>
        <strain evidence="3 4">Z443</strain>
    </source>
</reference>
<dbReference type="OrthoDB" id="3830295at2"/>
<evidence type="ECO:0000256" key="1">
    <source>
        <dbReference type="SAM" id="MobiDB-lite"/>
    </source>
</evidence>
<dbReference type="Proteomes" id="UP000314616">
    <property type="component" value="Chromosome"/>
</dbReference>
<organism evidence="3 4">
    <name type="scientific">Georgenia yuyongxinii</name>
    <dbReference type="NCBI Taxonomy" id="2589797"/>
    <lineage>
        <taxon>Bacteria</taxon>
        <taxon>Bacillati</taxon>
        <taxon>Actinomycetota</taxon>
        <taxon>Actinomycetes</taxon>
        <taxon>Micrococcales</taxon>
        <taxon>Bogoriellaceae</taxon>
        <taxon>Georgenia</taxon>
    </lineage>
</organism>
<accession>A0A5B8C7U0</accession>
<dbReference type="InterPro" id="IPR014229">
    <property type="entry name" value="Spore_YtfJ"/>
</dbReference>
<protein>
    <submittedName>
        <fullName evidence="3">Sporulation protein</fullName>
    </submittedName>
</protein>
<dbReference type="KEGG" id="gyu:FE374_04560"/>
<feature type="transmembrane region" description="Helical" evidence="2">
    <location>
        <begin position="107"/>
        <end position="126"/>
    </location>
</feature>
<evidence type="ECO:0000313" key="3">
    <source>
        <dbReference type="EMBL" id="QDC23996.1"/>
    </source>
</evidence>
<dbReference type="EMBL" id="CP040915">
    <property type="protein sequence ID" value="QDC23996.1"/>
    <property type="molecule type" value="Genomic_DNA"/>
</dbReference>
<gene>
    <name evidence="3" type="ORF">FE374_04560</name>
</gene>
<keyword evidence="2" id="KW-0812">Transmembrane</keyword>
<dbReference type="AlphaFoldDB" id="A0A5B8C7U0"/>
<sequence>MDKPATGDVNLLTESARDALDVRRVFGEAYERDGVTVIPVAKIMGGSGMGYGSGAMGDAETSHQHRPGTGEGSGGGGGFAVRARPVGVYVLKDGNVSWQPSLDLNRIIFGGQILGAVAVVALSWALRRRRFVRRG</sequence>
<dbReference type="Pfam" id="PF09579">
    <property type="entry name" value="Spore_YtfJ"/>
    <property type="match status" value="1"/>
</dbReference>
<keyword evidence="2" id="KW-1133">Transmembrane helix</keyword>
<feature type="region of interest" description="Disordered" evidence="1">
    <location>
        <begin position="55"/>
        <end position="77"/>
    </location>
</feature>
<keyword evidence="2" id="KW-0472">Membrane</keyword>
<evidence type="ECO:0000256" key="2">
    <source>
        <dbReference type="SAM" id="Phobius"/>
    </source>
</evidence>
<dbReference type="RefSeq" id="WP_139927440.1">
    <property type="nucleotide sequence ID" value="NZ_CP040915.1"/>
</dbReference>
<evidence type="ECO:0000313" key="4">
    <source>
        <dbReference type="Proteomes" id="UP000314616"/>
    </source>
</evidence>